<evidence type="ECO:0000256" key="7">
    <source>
        <dbReference type="ARBA" id="ARBA00022553"/>
    </source>
</evidence>
<dbReference type="Gene3D" id="3.10.100.10">
    <property type="entry name" value="Mannose-Binding Protein A, subunit A"/>
    <property type="match status" value="1"/>
</dbReference>
<feature type="compositionally biased region" description="Polar residues" evidence="24">
    <location>
        <begin position="150"/>
        <end position="176"/>
    </location>
</feature>
<proteinExistence type="inferred from homology"/>
<keyword evidence="16 21" id="KW-0505">Motor protein</keyword>
<comment type="subunit">
    <text evidence="19">Directly interacts with PRC1 within a complex also containing KIF4A, KIF20A and KIF23; targets to the central spindle. Directly interacts with CIT depending on the activation state of the kinase (stronger interaction with the kinase-dead form); targets to the midbody. Interacts with ARRB2; the interaction is detected in the nucleus upon OR1D2 stimulation. Interacts with AKT1; the interaction is detected in the plasma membrane upon INS stimulation and promotes AKT1 phosphorylation. Interacts with SVIL; at midbody during cytokinesis. Interacts with RADIL (via PDZ domain); recruits RADIL to the microtubule network restricting RADIL from interaction with activated RAP1A.</text>
</comment>
<evidence type="ECO:0000259" key="28">
    <source>
        <dbReference type="PROSITE" id="PS50261"/>
    </source>
</evidence>
<dbReference type="PROSITE" id="PS51828">
    <property type="entry name" value="PTX_2"/>
    <property type="match status" value="1"/>
</dbReference>
<dbReference type="InterPro" id="IPR000253">
    <property type="entry name" value="FHA_dom"/>
</dbReference>
<evidence type="ECO:0000259" key="29">
    <source>
        <dbReference type="PROSITE" id="PS51828"/>
    </source>
</evidence>
<feature type="compositionally biased region" description="Basic and acidic residues" evidence="24">
    <location>
        <begin position="56"/>
        <end position="65"/>
    </location>
</feature>
<dbReference type="InterPro" id="IPR016187">
    <property type="entry name" value="CTDL_fold"/>
</dbReference>
<dbReference type="InterPro" id="IPR013320">
    <property type="entry name" value="ConA-like_dom_sf"/>
</dbReference>
<evidence type="ECO:0000256" key="2">
    <source>
        <dbReference type="ARBA" id="ARBA00004141"/>
    </source>
</evidence>
<feature type="transmembrane region" description="Helical" evidence="25">
    <location>
        <begin position="2439"/>
        <end position="2457"/>
    </location>
</feature>
<dbReference type="SUPFAM" id="SSF49879">
    <property type="entry name" value="SMAD/FHA domain"/>
    <property type="match status" value="1"/>
</dbReference>
<dbReference type="GO" id="GO:0005819">
    <property type="term" value="C:spindle"/>
    <property type="evidence" value="ECO:0007669"/>
    <property type="project" value="UniProtKB-SubCell"/>
</dbReference>
<feature type="transmembrane region" description="Helical" evidence="25">
    <location>
        <begin position="2558"/>
        <end position="2580"/>
    </location>
</feature>
<dbReference type="Pfam" id="PF00498">
    <property type="entry name" value="FHA"/>
    <property type="match status" value="1"/>
</dbReference>
<evidence type="ECO:0000256" key="17">
    <source>
        <dbReference type="ARBA" id="ARBA00023212"/>
    </source>
</evidence>
<dbReference type="GO" id="GO:0007166">
    <property type="term" value="P:cell surface receptor signaling pathway"/>
    <property type="evidence" value="ECO:0007669"/>
    <property type="project" value="InterPro"/>
</dbReference>
<evidence type="ECO:0000256" key="5">
    <source>
        <dbReference type="ARBA" id="ARBA00007343"/>
    </source>
</evidence>
<dbReference type="GO" id="GO:0005524">
    <property type="term" value="F:ATP binding"/>
    <property type="evidence" value="ECO:0007669"/>
    <property type="project" value="UniProtKB-UniRule"/>
</dbReference>
<dbReference type="InterPro" id="IPR036961">
    <property type="entry name" value="Kinesin_motor_dom_sf"/>
</dbReference>
<feature type="compositionally biased region" description="Polar residues" evidence="24">
    <location>
        <begin position="288"/>
        <end position="303"/>
    </location>
</feature>
<dbReference type="GO" id="GO:0043066">
    <property type="term" value="P:negative regulation of apoptotic process"/>
    <property type="evidence" value="ECO:0007669"/>
    <property type="project" value="UniProtKB-ARBA"/>
</dbReference>
<dbReference type="CDD" id="cd00037">
    <property type="entry name" value="CLECT"/>
    <property type="match status" value="1"/>
</dbReference>
<dbReference type="InterPro" id="IPR046338">
    <property type="entry name" value="GAIN_dom_sf"/>
</dbReference>
<dbReference type="PANTHER" id="PTHR47117">
    <property type="entry name" value="STAR-RELATED LIPID TRANSFER PROTEIN 9"/>
    <property type="match status" value="1"/>
</dbReference>
<dbReference type="InterPro" id="IPR056523">
    <property type="entry name" value="4HB_KIF14"/>
</dbReference>
<dbReference type="Pfam" id="PF01825">
    <property type="entry name" value="GPS"/>
    <property type="match status" value="1"/>
</dbReference>
<feature type="coiled-coil region" evidence="23">
    <location>
        <begin position="743"/>
        <end position="777"/>
    </location>
</feature>
<evidence type="ECO:0000256" key="10">
    <source>
        <dbReference type="ARBA" id="ARBA00022741"/>
    </source>
</evidence>
<evidence type="ECO:0000256" key="21">
    <source>
        <dbReference type="PROSITE-ProRule" id="PRU00283"/>
    </source>
</evidence>
<dbReference type="InterPro" id="IPR000203">
    <property type="entry name" value="GPS"/>
</dbReference>
<evidence type="ECO:0000256" key="4">
    <source>
        <dbReference type="ARBA" id="ARBA00004214"/>
    </source>
</evidence>
<evidence type="ECO:0000256" key="24">
    <source>
        <dbReference type="SAM" id="MobiDB-lite"/>
    </source>
</evidence>
<feature type="binding site" evidence="21">
    <location>
        <begin position="429"/>
        <end position="436"/>
    </location>
    <ligand>
        <name>ATP</name>
        <dbReference type="ChEBI" id="CHEBI:30616"/>
    </ligand>
</feature>
<comment type="caution">
    <text evidence="22">Lacks conserved residue(s) required for the propagation of feature annotation.</text>
</comment>
<keyword evidence="15" id="KW-1015">Disulfide bond</keyword>
<keyword evidence="12 25" id="KW-1133">Transmembrane helix</keyword>
<evidence type="ECO:0000313" key="31">
    <source>
        <dbReference type="Proteomes" id="UP001178508"/>
    </source>
</evidence>
<dbReference type="Gene3D" id="1.20.1070.10">
    <property type="entry name" value="Rhodopsin 7-helix transmembrane proteins"/>
    <property type="match status" value="1"/>
</dbReference>
<keyword evidence="7" id="KW-0597">Phosphoprotein</keyword>
<keyword evidence="31" id="KW-1185">Reference proteome</keyword>
<keyword evidence="11 21" id="KW-0067">ATP-binding</keyword>
<dbReference type="SMART" id="SM00129">
    <property type="entry name" value="KISc"/>
    <property type="match status" value="1"/>
</dbReference>
<dbReference type="InterPro" id="IPR057244">
    <property type="entry name" value="GAIN_B"/>
</dbReference>
<gene>
    <name evidence="30" type="ORF">XNOV1_A017708</name>
</gene>
<feature type="transmembrane region" description="Helical" evidence="25">
    <location>
        <begin position="2373"/>
        <end position="2391"/>
    </location>
</feature>
<keyword evidence="10 21" id="KW-0547">Nucleotide-binding</keyword>
<evidence type="ECO:0000256" key="22">
    <source>
        <dbReference type="PROSITE-ProRule" id="PRU01172"/>
    </source>
</evidence>
<dbReference type="SUPFAM" id="SSF52540">
    <property type="entry name" value="P-loop containing nucleoside triphosphate hydrolases"/>
    <property type="match status" value="1"/>
</dbReference>
<dbReference type="GO" id="GO:0008017">
    <property type="term" value="F:microtubule binding"/>
    <property type="evidence" value="ECO:0007669"/>
    <property type="project" value="InterPro"/>
</dbReference>
<evidence type="ECO:0000256" key="15">
    <source>
        <dbReference type="ARBA" id="ARBA00023157"/>
    </source>
</evidence>
<evidence type="ECO:0000256" key="18">
    <source>
        <dbReference type="ARBA" id="ARBA00023242"/>
    </source>
</evidence>
<evidence type="ECO:0000256" key="19">
    <source>
        <dbReference type="ARBA" id="ARBA00064520"/>
    </source>
</evidence>
<dbReference type="Proteomes" id="UP001178508">
    <property type="component" value="Chromosome 7"/>
</dbReference>
<feature type="region of interest" description="Disordered" evidence="24">
    <location>
        <begin position="253"/>
        <end position="303"/>
    </location>
</feature>
<feature type="domain" description="GAIN-B" evidence="27">
    <location>
        <begin position="2151"/>
        <end position="2325"/>
    </location>
</feature>
<keyword evidence="13 23" id="KW-0175">Coiled coil</keyword>
<evidence type="ECO:0000256" key="14">
    <source>
        <dbReference type="ARBA" id="ARBA00023136"/>
    </source>
</evidence>
<evidence type="ECO:0000256" key="13">
    <source>
        <dbReference type="ARBA" id="ARBA00023054"/>
    </source>
</evidence>
<evidence type="ECO:0000256" key="11">
    <source>
        <dbReference type="ARBA" id="ARBA00022840"/>
    </source>
</evidence>
<feature type="compositionally biased region" description="Basic and acidic residues" evidence="24">
    <location>
        <begin position="253"/>
        <end position="269"/>
    </location>
</feature>
<dbReference type="SMART" id="SM00240">
    <property type="entry name" value="FHA"/>
    <property type="match status" value="1"/>
</dbReference>
<feature type="transmembrane region" description="Helical" evidence="25">
    <location>
        <begin position="2477"/>
        <end position="2501"/>
    </location>
</feature>
<evidence type="ECO:0000256" key="3">
    <source>
        <dbReference type="ARBA" id="ARBA00004186"/>
    </source>
</evidence>
<protein>
    <recommendedName>
        <fullName evidence="20">Kinesin-like protein KIF14</fullName>
    </recommendedName>
</protein>
<evidence type="ECO:0000256" key="8">
    <source>
        <dbReference type="ARBA" id="ARBA00022692"/>
    </source>
</evidence>
<comment type="subcellular location">
    <subcellularLocation>
        <location evidence="3">Cytoplasm</location>
        <location evidence="3">Cytoskeleton</location>
        <location evidence="3">Spindle</location>
    </subcellularLocation>
    <subcellularLocation>
        <location evidence="2">Membrane</location>
        <topology evidence="2">Multi-pass membrane protein</topology>
    </subcellularLocation>
    <subcellularLocation>
        <location evidence="4">Midbody</location>
    </subcellularLocation>
    <subcellularLocation>
        <location evidence="1">Nucleus</location>
    </subcellularLocation>
</comment>
<dbReference type="Gene3D" id="2.60.200.20">
    <property type="match status" value="1"/>
</dbReference>
<dbReference type="InterPro" id="IPR016186">
    <property type="entry name" value="C-type_lectin-like/link_sf"/>
</dbReference>
<dbReference type="Pfam" id="PF00002">
    <property type="entry name" value="7tm_2"/>
    <property type="match status" value="1"/>
</dbReference>
<dbReference type="InterPro" id="IPR032405">
    <property type="entry name" value="Kinesin_assoc"/>
</dbReference>
<dbReference type="FunFam" id="3.40.850.10:FF:000042">
    <property type="entry name" value="Kinesin family member 14"/>
    <property type="match status" value="1"/>
</dbReference>
<dbReference type="GO" id="GO:0005634">
    <property type="term" value="C:nucleus"/>
    <property type="evidence" value="ECO:0007669"/>
    <property type="project" value="UniProtKB-SubCell"/>
</dbReference>
<dbReference type="GO" id="GO:0005874">
    <property type="term" value="C:microtubule"/>
    <property type="evidence" value="ECO:0007669"/>
    <property type="project" value="UniProtKB-KW"/>
</dbReference>
<feature type="domain" description="Pentraxin (PTX)" evidence="29">
    <location>
        <begin position="1710"/>
        <end position="1919"/>
    </location>
</feature>
<dbReference type="InterPro" id="IPR017981">
    <property type="entry name" value="GPCR_2-like_7TM"/>
</dbReference>
<keyword evidence="14 25" id="KW-0472">Membrane</keyword>
<dbReference type="GO" id="GO:0007018">
    <property type="term" value="P:microtubule-based movement"/>
    <property type="evidence" value="ECO:0007669"/>
    <property type="project" value="InterPro"/>
</dbReference>
<dbReference type="Gene3D" id="2.60.220.50">
    <property type="match status" value="1"/>
</dbReference>
<comment type="similarity">
    <text evidence="21">Belongs to the TRAFAC class myosin-kinesin ATPase superfamily. Kinesin family.</text>
</comment>
<evidence type="ECO:0000256" key="9">
    <source>
        <dbReference type="ARBA" id="ARBA00022701"/>
    </source>
</evidence>
<evidence type="ECO:0000256" key="23">
    <source>
        <dbReference type="SAM" id="Coils"/>
    </source>
</evidence>
<dbReference type="Gene3D" id="2.60.120.200">
    <property type="match status" value="1"/>
</dbReference>
<dbReference type="PROSITE" id="PS50067">
    <property type="entry name" value="KINESIN_MOTOR_2"/>
    <property type="match status" value="1"/>
</dbReference>
<comment type="similarity">
    <text evidence="5">Belongs to the G-protein coupled receptor 2 family. Adhesion G-protein coupled receptor (ADGR) subfamily.</text>
</comment>
<evidence type="ECO:0000256" key="6">
    <source>
        <dbReference type="ARBA" id="ARBA00022490"/>
    </source>
</evidence>
<dbReference type="SMART" id="SM00159">
    <property type="entry name" value="PTX"/>
    <property type="match status" value="1"/>
</dbReference>
<keyword evidence="17" id="KW-0206">Cytoskeleton</keyword>
<dbReference type="PROSITE" id="PS00411">
    <property type="entry name" value="KINESIN_MOTOR_1"/>
    <property type="match status" value="1"/>
</dbReference>
<feature type="compositionally biased region" description="Basic and acidic residues" evidence="24">
    <location>
        <begin position="101"/>
        <end position="110"/>
    </location>
</feature>
<dbReference type="GO" id="GO:0003777">
    <property type="term" value="F:microtubule motor activity"/>
    <property type="evidence" value="ECO:0007669"/>
    <property type="project" value="InterPro"/>
</dbReference>
<keyword evidence="6" id="KW-0963">Cytoplasm</keyword>
<evidence type="ECO:0000256" key="1">
    <source>
        <dbReference type="ARBA" id="ARBA00004123"/>
    </source>
</evidence>
<reference evidence="30" key="1">
    <citation type="submission" date="2023-08" db="EMBL/GenBank/DDBJ databases">
        <authorList>
            <person name="Alioto T."/>
            <person name="Alioto T."/>
            <person name="Gomez Garrido J."/>
        </authorList>
    </citation>
    <scope>NUCLEOTIDE SEQUENCE</scope>
</reference>
<dbReference type="Pfam" id="PF23313">
    <property type="entry name" value="4HB_KIF14"/>
    <property type="match status" value="1"/>
</dbReference>
<dbReference type="PROSITE" id="PS50261">
    <property type="entry name" value="G_PROTEIN_RECEP_F2_4"/>
    <property type="match status" value="1"/>
</dbReference>
<dbReference type="CDD" id="cd22707">
    <property type="entry name" value="FHA_KIF14"/>
    <property type="match status" value="1"/>
</dbReference>
<dbReference type="FunFam" id="1.20.1070.10:FF:000252">
    <property type="entry name" value="Adhesion G protein-coupled receptor D2"/>
    <property type="match status" value="1"/>
</dbReference>
<name>A0AAV1FHY9_XYRNO</name>
<keyword evidence="18" id="KW-0539">Nucleus</keyword>
<dbReference type="InterPro" id="IPR019821">
    <property type="entry name" value="Kinesin_motor_CS"/>
</dbReference>
<dbReference type="GO" id="GO:0004930">
    <property type="term" value="F:G protein-coupled receptor activity"/>
    <property type="evidence" value="ECO:0007669"/>
    <property type="project" value="InterPro"/>
</dbReference>
<evidence type="ECO:0000259" key="26">
    <source>
        <dbReference type="PROSITE" id="PS50067"/>
    </source>
</evidence>
<dbReference type="PRINTS" id="PR00380">
    <property type="entry name" value="KINESINHEAVY"/>
</dbReference>
<feature type="coiled-coil region" evidence="23">
    <location>
        <begin position="912"/>
        <end position="1059"/>
    </location>
</feature>
<dbReference type="Pfam" id="PF00354">
    <property type="entry name" value="Pentaxin"/>
    <property type="match status" value="1"/>
</dbReference>
<feature type="compositionally biased region" description="Low complexity" evidence="24">
    <location>
        <begin position="2605"/>
        <end position="2627"/>
    </location>
</feature>
<dbReference type="FunFam" id="2.60.200.20:FF:000020">
    <property type="entry name" value="Kinesin family member 14"/>
    <property type="match status" value="1"/>
</dbReference>
<evidence type="ECO:0000256" key="25">
    <source>
        <dbReference type="SAM" id="Phobius"/>
    </source>
</evidence>
<accession>A0AAV1FHY9</accession>
<dbReference type="EMBL" id="OY660870">
    <property type="protein sequence ID" value="CAJ1060793.1"/>
    <property type="molecule type" value="Genomic_DNA"/>
</dbReference>
<organism evidence="30 31">
    <name type="scientific">Xyrichtys novacula</name>
    <name type="common">Pearly razorfish</name>
    <name type="synonym">Hemipteronotus novacula</name>
    <dbReference type="NCBI Taxonomy" id="13765"/>
    <lineage>
        <taxon>Eukaryota</taxon>
        <taxon>Metazoa</taxon>
        <taxon>Chordata</taxon>
        <taxon>Craniata</taxon>
        <taxon>Vertebrata</taxon>
        <taxon>Euteleostomi</taxon>
        <taxon>Actinopterygii</taxon>
        <taxon>Neopterygii</taxon>
        <taxon>Teleostei</taxon>
        <taxon>Neoteleostei</taxon>
        <taxon>Acanthomorphata</taxon>
        <taxon>Eupercaria</taxon>
        <taxon>Labriformes</taxon>
        <taxon>Labridae</taxon>
        <taxon>Xyrichtys</taxon>
    </lineage>
</organism>
<dbReference type="GO" id="GO:0030496">
    <property type="term" value="C:midbody"/>
    <property type="evidence" value="ECO:0007669"/>
    <property type="project" value="UniProtKB-SubCell"/>
</dbReference>
<feature type="region of interest" description="Disordered" evidence="24">
    <location>
        <begin position="2602"/>
        <end position="2689"/>
    </location>
</feature>
<keyword evidence="8 25" id="KW-0812">Transmembrane</keyword>
<feature type="compositionally biased region" description="Polar residues" evidence="24">
    <location>
        <begin position="111"/>
        <end position="120"/>
    </location>
</feature>
<dbReference type="InterPro" id="IPR027417">
    <property type="entry name" value="P-loop_NTPase"/>
</dbReference>
<dbReference type="CDD" id="cd01365">
    <property type="entry name" value="KISc_KIF1A_KIF1B"/>
    <property type="match status" value="1"/>
</dbReference>
<dbReference type="PANTHER" id="PTHR47117:SF7">
    <property type="entry name" value="KINESIN-LIKE PROTEIN KIF14"/>
    <property type="match status" value="1"/>
</dbReference>
<keyword evidence="9" id="KW-0493">Microtubule</keyword>
<dbReference type="Pfam" id="PF16183">
    <property type="entry name" value="Kinesin_assoc"/>
    <property type="match status" value="1"/>
</dbReference>
<dbReference type="CDD" id="cd22249">
    <property type="entry name" value="UDM1_RNF168_RNF169-like"/>
    <property type="match status" value="1"/>
</dbReference>
<dbReference type="SMART" id="SM00303">
    <property type="entry name" value="GPS"/>
    <property type="match status" value="1"/>
</dbReference>
<evidence type="ECO:0000256" key="12">
    <source>
        <dbReference type="ARBA" id="ARBA00022989"/>
    </source>
</evidence>
<dbReference type="Gene3D" id="3.40.850.10">
    <property type="entry name" value="Kinesin motor domain"/>
    <property type="match status" value="1"/>
</dbReference>
<evidence type="ECO:0000259" key="27">
    <source>
        <dbReference type="PROSITE" id="PS50221"/>
    </source>
</evidence>
<dbReference type="InterPro" id="IPR000832">
    <property type="entry name" value="GPCR_2_secretin-like"/>
</dbReference>
<feature type="compositionally biased region" description="Basic and acidic residues" evidence="24">
    <location>
        <begin position="27"/>
        <end position="38"/>
    </location>
</feature>
<feature type="region of interest" description="Disordered" evidence="24">
    <location>
        <begin position="23"/>
        <end position="225"/>
    </location>
</feature>
<dbReference type="InterPro" id="IPR001759">
    <property type="entry name" value="PTX_dom"/>
</dbReference>
<dbReference type="SUPFAM" id="SSF49899">
    <property type="entry name" value="Concanavalin A-like lectins/glucanases"/>
    <property type="match status" value="1"/>
</dbReference>
<dbReference type="InterPro" id="IPR008984">
    <property type="entry name" value="SMAD_FHA_dom_sf"/>
</dbReference>
<dbReference type="PROSITE" id="PS50221">
    <property type="entry name" value="GAIN_B"/>
    <property type="match status" value="1"/>
</dbReference>
<dbReference type="SUPFAM" id="SSF56436">
    <property type="entry name" value="C-type lectin-like"/>
    <property type="match status" value="1"/>
</dbReference>
<feature type="region of interest" description="Disordered" evidence="24">
    <location>
        <begin position="1210"/>
        <end position="1229"/>
    </location>
</feature>
<feature type="transmembrane region" description="Helical" evidence="25">
    <location>
        <begin position="2534"/>
        <end position="2552"/>
    </location>
</feature>
<dbReference type="InterPro" id="IPR001752">
    <property type="entry name" value="Kinesin_motor_dom"/>
</dbReference>
<feature type="transmembrane region" description="Helical" evidence="25">
    <location>
        <begin position="2337"/>
        <end position="2361"/>
    </location>
</feature>
<feature type="domain" description="G-protein coupled receptors family 2 profile 2" evidence="28">
    <location>
        <begin position="2334"/>
        <end position="2581"/>
    </location>
</feature>
<evidence type="ECO:0000256" key="16">
    <source>
        <dbReference type="ARBA" id="ARBA00023175"/>
    </source>
</evidence>
<dbReference type="GO" id="GO:0016020">
    <property type="term" value="C:membrane"/>
    <property type="evidence" value="ECO:0007669"/>
    <property type="project" value="UniProtKB-SubCell"/>
</dbReference>
<dbReference type="Pfam" id="PF00225">
    <property type="entry name" value="Kinesin"/>
    <property type="match status" value="1"/>
</dbReference>
<feature type="domain" description="Kinesin motor" evidence="26">
    <location>
        <begin position="340"/>
        <end position="685"/>
    </location>
</feature>
<feature type="transmembrane region" description="Helical" evidence="25">
    <location>
        <begin position="2403"/>
        <end position="2427"/>
    </location>
</feature>
<evidence type="ECO:0000256" key="20">
    <source>
        <dbReference type="ARBA" id="ARBA00073220"/>
    </source>
</evidence>
<sequence length="2725" mass="302856">MSLFSVQARKHTAYYDHLMSISTTRTPGREHPAERKATADTMLGRSEITSGDSACEDSRSSDKSRQVNRTYVISAASKRVSGQHTPYRARLTLQRRSRRKTGSESAEKTMVDSSQNTTTPAPEKRLTLQRRTRTPSVDKNSLRQRGVSGTGLQQTHKVLSEPNGRTPSVFRSTSLRETPLKSRGGDTASQVDTRGRPTHSKTPSSAGRPLDDQAQTFKTPTKKTPFEKIAAKRDVFERLASKEAPKPVVVKLRSLETTKTRPMQSEDPKPVPAPRVSKASAGVLRPNAAQQVRKASTSTQRADLTQTRTSTLVLAPTEVTVSRPSEALKQQDSLKMENSAVTVAVRVRPFNAREKAEKALQVIFMSGQETVVQHPDSKQSYSFAYDFSFCSVDESDASFASQQTVYETLAKPLLLRAFEGFNTCLFAYGQTGSGKSYTMMGFGEEEEGVIPRFCQELFARLTSMENEEVKCHVEMSYFEVYNEKIHDLLVTRDEPNQRRMPLRVREHPVHGPYVADLSANIVSSYGDIQGWLKLGNKQRATAATGMNDKSSRSHSVFTLVMTQTQTEFVEGEEHDHSITSRINLVDLAGSERCNSAQTSGDRLREGASINKSLLTLGKVISALSEQALSRKKVFTPYRESVLTWLLKESLGGNSKTAMIATVSPAGSNVEESLSTLRYAQQARTIINVAKINEDTSAKLIRELKAEVEKLKAAQMSSQGVEPERVRLFEQEIAALRNRLCQQEREMVEANRAWREKLEQAEIRKREETKELQKAGVSFKVDNRLPNLVNLNEDPQLSEMLLYMIKEGRTTVGKLKSESSHDIQLTGALIADQHCIINNIQGTVSITPMKDAKTFVNGNLVSESAVLHHGDRVILGGDHYFRFNHPAEVQSGKRVSCWTGAGDGHKDFEFAKNELLAAQRAQLEAEIEEAHLKAKEEMMQGIQMAKEVAQKELLDQKTQYEDKIRALERELDGENERKRRQDLDQQRVANQMAELKMAKLELEQEVDTQKKRLRLHMEAQAMEEHRVRQARIVEALEAEKRKISKELEEMQKRRALRENNTPRNVSPQWDTMKLSLMIEEANKISAKLKKNTVFSRHESSDNGNLENGGLLQVRVQNTKLGISTFWSLDKFQNNIAAMREFEQGDPTSKDDDVFYDPDDEWEQDISASSASTSSFSRRRSRSLLKSRRISGRLYEIRVHPIQSLHNSSTQSAGLMGAVKPPSSHSSSTDSSIPGICKELIGQSLACLRSCGGTEESMADKLASDLHLICTAIQTISDLYNSLDDESQENVFMCNLEAQTQLVKATTATETAVFVTMQWLTSIKPSSGLLYTIAEELKSQVKKMGGFIQLLIQGCESEITSMVTEAQKKSSQCLEAALLVLGHLAAMTGMPLNAAEWAAQATGKQSIVMCLLKGTNKGVCSLLEESLIITREMLREAQVAYPRNQVLQSLKSKTLDFARALQNYMYCHIKERQTVPEGEEGEEEEEEAPASHLQRLTMTAAKLFQLNQTIRQLHSLVSTALQGKDRDSDLSSSRELISSSAKAVDELVTDLSREGALLLALQLPCTESVMVSQEELHSALQCLCSPWDQHGAGEARNASISDRSQEDEILSESSAIIHSSVKNRVVCFHNYISAFTVDTRTQTYDESYYEYVPDRLQWDRAWEVCKQRSGTLATVSNPTENSELTNFLTSLHISQSVWIARKVMTHLTSSSETPILEFRGRSETKHARLRHKFSSMDSVTVCTRLRFDPNCFGISTIFSYSIQSYINEFQLRANLIKGKPVQLALLVHGVHGRYQEAFDHDDSWHSVCVSWSQNGGRWAMFTHGYAVARGRGLNSSDSIGSDGLFIIGQEQDTFGGSFKKDESFSGSITELHIWDRVLNSSEIYTMEKECSPVPSGLVFKWSGAGMEIEPSLTVRWRNSPCQGNITIIATSLVDSLQDGNSLLNTTFSIKFIQSSQSDEDCGIFNPALGNLELAKCDSERGAVCQFKKEVLDIFTLPRTKFFSRLSIIPLTKLELSANSSSERDLLQLEQLTQAVLQILEADGPNLLTSSDVLYLTQMIEMDLTALASSPSADGTAEVMVSIATNYVKAASVMLEPHMATQWMGLAEDGVSVGPFTIVKSIDSLTEALADMLSAEERGFTLSTKNIDVFMKWQRLSEHSCNQVFKPSAIGSHVSSSGQDELLIPDTELQRIHTLGYEEVMFIHTHYSHLSEIVSGAQESPLSYQEKDKSVLPGQLTSAVISATVRDTSKGQSIPVAVEYTLSSSHVVEYSQRVSPVCAFWNFSLMHNYTNSWSSDGCRVTYAGSGVTSCLCNHTTNFAVLMNYLESKWSPEEELILTKLTFIGCGASLCALVVTLMLFTVLDIPKSDRTSIHKNLFIALICAQVILLCSGSAIHNKVACTLVAALLHLFFMAAFSWMLVEGLLLWSKVVAVNLNEDRHMKYYYLIGWGLPVLIVTITLASASGKYSADGYCWLSVQNGIIWGFAGPVIFIIMVNLMVLTRVVVITISTAKRRSIMLAMGTSPVEQAYEQMRAAVKAVLVLLPILGLTWLCGVLVPFSIVMAYIFVLLNSLQGLFIFLIYGVYNTEVRSTVNRIKERRKALNFSNCASSRPSSSVTSSRPVSFPLGTSPSQEEETTPTDTNSSNQGSGREEEKTRGQLSIPSVPERLENPMSQTPEGTHLHRKEPPPSEVDALPAGCSLHVPMELEFAASCFPRSPTPQKSYGLVYVG</sequence>
<evidence type="ECO:0000313" key="30">
    <source>
        <dbReference type="EMBL" id="CAJ1060793.1"/>
    </source>
</evidence>